<dbReference type="AlphaFoldDB" id="A0A9W6VA17"/>
<proteinExistence type="predicted"/>
<dbReference type="RefSeq" id="WP_285613502.1">
    <property type="nucleotide sequence ID" value="NZ_BSSD01000016.1"/>
</dbReference>
<gene>
    <name evidence="1" type="ORF">Aglo03_66260</name>
</gene>
<dbReference type="Gene3D" id="3.40.630.10">
    <property type="entry name" value="Zn peptidases"/>
    <property type="match status" value="1"/>
</dbReference>
<evidence type="ECO:0008006" key="3">
    <source>
        <dbReference type="Google" id="ProtNLM"/>
    </source>
</evidence>
<dbReference type="SUPFAM" id="SSF53187">
    <property type="entry name" value="Zn-dependent exopeptidases"/>
    <property type="match status" value="1"/>
</dbReference>
<dbReference type="Pfam" id="PF01546">
    <property type="entry name" value="Peptidase_M20"/>
    <property type="match status" value="1"/>
</dbReference>
<sequence>MAEFTDADAALLLRLINLPTAGPMEGVEPALLWEAQYLYADAAAGFSVVHHEPASRSDMDLPGVPESVRAAAQDPTFLANQPNLVLRLGPADAPTVMFNVHLDTVAGHERGRYDGAVIHGRGAVDAKGPAVALLAGLRDAVRRDPRVGTEVSVLVQAVSGEEGGAMGTFGTRPLVNAGYYGALNVFCEPTGLRYLTRATASATARVRVAGMGSIDDRPGDGHNATVLLGFLAQHLAGQLAGRQACIAGLHTGTRHNRVYGGGDLLVNLAYADDGEALTDALDRAVADGIARFRQAFAAVPELARTAADAHRVTTVDWLKRGLPALSASDPWLDALMAEAGVPAWPAHEPAFTCDAIWMSGVPGAATAVLGPGDLAVNNAHADGEFVAVADLTAFAGQISRVVRTFAETSRHSGLPAARVPMTPLPTGRLPR</sequence>
<dbReference type="EMBL" id="BSSD01000016">
    <property type="protein sequence ID" value="GLW95810.1"/>
    <property type="molecule type" value="Genomic_DNA"/>
</dbReference>
<keyword evidence="2" id="KW-1185">Reference proteome</keyword>
<dbReference type="InterPro" id="IPR050072">
    <property type="entry name" value="Peptidase_M20A"/>
</dbReference>
<evidence type="ECO:0000313" key="1">
    <source>
        <dbReference type="EMBL" id="GLW95810.1"/>
    </source>
</evidence>
<evidence type="ECO:0000313" key="2">
    <source>
        <dbReference type="Proteomes" id="UP001165042"/>
    </source>
</evidence>
<accession>A0A9W6VA17</accession>
<name>A0A9W6VA17_9PSEU</name>
<comment type="caution">
    <text evidence="1">The sequence shown here is derived from an EMBL/GenBank/DDBJ whole genome shotgun (WGS) entry which is preliminary data.</text>
</comment>
<dbReference type="GO" id="GO:0016787">
    <property type="term" value="F:hydrolase activity"/>
    <property type="evidence" value="ECO:0007669"/>
    <property type="project" value="InterPro"/>
</dbReference>
<organism evidence="1 2">
    <name type="scientific">Actinokineospora globicatena</name>
    <dbReference type="NCBI Taxonomy" id="103729"/>
    <lineage>
        <taxon>Bacteria</taxon>
        <taxon>Bacillati</taxon>
        <taxon>Actinomycetota</taxon>
        <taxon>Actinomycetes</taxon>
        <taxon>Pseudonocardiales</taxon>
        <taxon>Pseudonocardiaceae</taxon>
        <taxon>Actinokineospora</taxon>
    </lineage>
</organism>
<dbReference type="PANTHER" id="PTHR43808">
    <property type="entry name" value="ACETYLORNITHINE DEACETYLASE"/>
    <property type="match status" value="1"/>
</dbReference>
<dbReference type="Proteomes" id="UP001165042">
    <property type="component" value="Unassembled WGS sequence"/>
</dbReference>
<protein>
    <recommendedName>
        <fullName evidence="3">Acetylornithine deacetylase/Succinyl-diaminopimelate desuccinylase</fullName>
    </recommendedName>
</protein>
<reference evidence="1" key="1">
    <citation type="submission" date="2023-02" db="EMBL/GenBank/DDBJ databases">
        <title>Actinokineospora globicatena NBRC 15670.</title>
        <authorList>
            <person name="Ichikawa N."/>
            <person name="Sato H."/>
            <person name="Tonouchi N."/>
        </authorList>
    </citation>
    <scope>NUCLEOTIDE SEQUENCE</scope>
    <source>
        <strain evidence="1">NBRC 15670</strain>
    </source>
</reference>
<dbReference type="InterPro" id="IPR002933">
    <property type="entry name" value="Peptidase_M20"/>
</dbReference>